<evidence type="ECO:0000256" key="1">
    <source>
        <dbReference type="ARBA" id="ARBA00000447"/>
    </source>
</evidence>
<comment type="similarity">
    <text evidence="2">Belongs to the DNase II family.</text>
</comment>
<dbReference type="AlphaFoldDB" id="A0A668RCF2"/>
<dbReference type="Proteomes" id="UP000472276">
    <property type="component" value="Unassembled WGS sequence"/>
</dbReference>
<dbReference type="PANTHER" id="PTHR10858:SF23">
    <property type="entry name" value="DEOXYRIBONUCLEASE II"/>
    <property type="match status" value="1"/>
</dbReference>
<reference evidence="7" key="2">
    <citation type="submission" date="2025-09" db="UniProtKB">
        <authorList>
            <consortium name="Ensembl"/>
        </authorList>
    </citation>
    <scope>IDENTIFICATION</scope>
</reference>
<feature type="compositionally biased region" description="Polar residues" evidence="5">
    <location>
        <begin position="320"/>
        <end position="339"/>
    </location>
</feature>
<dbReference type="Pfam" id="PF03265">
    <property type="entry name" value="DNase_II"/>
    <property type="match status" value="1"/>
</dbReference>
<keyword evidence="6" id="KW-0732">Signal</keyword>
<comment type="catalytic activity">
    <reaction evidence="1">
        <text>Endonucleolytic cleavage to nucleoside 3'-phosphates and 3'-phosphooligonucleotide end-products.</text>
        <dbReference type="EC" id="3.1.22.1"/>
    </reaction>
</comment>
<evidence type="ECO:0000256" key="2">
    <source>
        <dbReference type="ARBA" id="ARBA00007527"/>
    </source>
</evidence>
<dbReference type="EC" id="3.1.22.1" evidence="3"/>
<evidence type="ECO:0000256" key="6">
    <source>
        <dbReference type="SAM" id="SignalP"/>
    </source>
</evidence>
<dbReference type="PANTHER" id="PTHR10858">
    <property type="entry name" value="DEOXYRIBONUCLEASE II"/>
    <property type="match status" value="1"/>
</dbReference>
<gene>
    <name evidence="7" type="primary">LOC116317947</name>
</gene>
<organism evidence="7 8">
    <name type="scientific">Oreochromis aureus</name>
    <name type="common">Israeli tilapia</name>
    <name type="synonym">Chromis aureus</name>
    <dbReference type="NCBI Taxonomy" id="47969"/>
    <lineage>
        <taxon>Eukaryota</taxon>
        <taxon>Metazoa</taxon>
        <taxon>Chordata</taxon>
        <taxon>Craniata</taxon>
        <taxon>Vertebrata</taxon>
        <taxon>Euteleostomi</taxon>
        <taxon>Actinopterygii</taxon>
        <taxon>Neopterygii</taxon>
        <taxon>Teleostei</taxon>
        <taxon>Neoteleostei</taxon>
        <taxon>Acanthomorphata</taxon>
        <taxon>Ovalentaria</taxon>
        <taxon>Cichlomorphae</taxon>
        <taxon>Cichliformes</taxon>
        <taxon>Cichlidae</taxon>
        <taxon>African cichlids</taxon>
        <taxon>Pseudocrenilabrinae</taxon>
        <taxon>Oreochromini</taxon>
        <taxon>Oreochromis</taxon>
    </lineage>
</organism>
<dbReference type="OMA" id="FIMHIGW"/>
<feature type="compositionally biased region" description="Basic residues" evidence="5">
    <location>
        <begin position="340"/>
        <end position="349"/>
    </location>
</feature>
<keyword evidence="8" id="KW-1185">Reference proteome</keyword>
<evidence type="ECO:0000313" key="8">
    <source>
        <dbReference type="Proteomes" id="UP000472276"/>
    </source>
</evidence>
<reference evidence="7" key="1">
    <citation type="submission" date="2025-08" db="UniProtKB">
        <authorList>
            <consortium name="Ensembl"/>
        </authorList>
    </citation>
    <scope>IDENTIFICATION</scope>
</reference>
<feature type="signal peptide" evidence="6">
    <location>
        <begin position="1"/>
        <end position="20"/>
    </location>
</feature>
<feature type="region of interest" description="Disordered" evidence="5">
    <location>
        <begin position="317"/>
        <end position="349"/>
    </location>
</feature>
<feature type="region of interest" description="Disordered" evidence="5">
    <location>
        <begin position="179"/>
        <end position="199"/>
    </location>
</feature>
<proteinExistence type="inferred from homology"/>
<sequence>MDVLWMIVLTTGLLGSHCEGAISCKNEIGGDVDWFILYKNKCGVDYVYTDSKDQNLKKNNKPVNNQAGVLAHTLNPYFEKSSDSAFIAYSDQPPNGKTASSTYGHSKGVVMMDKDNVVWLLHSTPRFPAGDKSTNFYPDSGKTNAQIFMCVTLKSTESAQIAQHLKGINAYIFDKHNPEKLRDSSTAPQPPYHEDLKSAGGQQFTRFVKQISGTRDPEEGDLYVTIADTLRSNLYIQTWHSKPEDPNKRPKKYQLVTIMSVKTAAGSWEHGSDHSKWCVSDSKDWMCVGDSNREPSQFERPGGALCINSKPVADEFRQIKSITGSNTDSNTDCDTGPSSSKRKRVGSLS</sequence>
<dbReference type="GO" id="GO:0006309">
    <property type="term" value="P:apoptotic DNA fragmentation"/>
    <property type="evidence" value="ECO:0007669"/>
    <property type="project" value="TreeGrafter"/>
</dbReference>
<keyword evidence="4" id="KW-0378">Hydrolase</keyword>
<dbReference type="Ensembl" id="ENSOABT00000000921.2">
    <property type="protein sequence ID" value="ENSOABP00000000887.2"/>
    <property type="gene ID" value="ENSOABG00000000594.2"/>
</dbReference>
<evidence type="ECO:0000313" key="7">
    <source>
        <dbReference type="Ensembl" id="ENSOABP00000000887.2"/>
    </source>
</evidence>
<accession>A0A668RCF2</accession>
<evidence type="ECO:0000256" key="3">
    <source>
        <dbReference type="ARBA" id="ARBA00012036"/>
    </source>
</evidence>
<dbReference type="CDD" id="cd09120">
    <property type="entry name" value="PLDc_DNaseII_1"/>
    <property type="match status" value="1"/>
</dbReference>
<feature type="chain" id="PRO_5044203453" description="deoxyribonuclease II" evidence="6">
    <location>
        <begin position="21"/>
        <end position="349"/>
    </location>
</feature>
<evidence type="ECO:0000256" key="4">
    <source>
        <dbReference type="ARBA" id="ARBA00022801"/>
    </source>
</evidence>
<evidence type="ECO:0000256" key="5">
    <source>
        <dbReference type="SAM" id="MobiDB-lite"/>
    </source>
</evidence>
<name>A0A668RCF2_OREAU</name>
<dbReference type="InterPro" id="IPR004947">
    <property type="entry name" value="DNase_II"/>
</dbReference>
<protein>
    <recommendedName>
        <fullName evidence="3">deoxyribonuclease II</fullName>
        <ecNumber evidence="3">3.1.22.1</ecNumber>
    </recommendedName>
</protein>
<dbReference type="GO" id="GO:0004531">
    <property type="term" value="F:deoxyribonuclease II activity"/>
    <property type="evidence" value="ECO:0007669"/>
    <property type="project" value="UniProtKB-EC"/>
</dbReference>